<evidence type="ECO:0000256" key="7">
    <source>
        <dbReference type="ARBA" id="ARBA00023136"/>
    </source>
</evidence>
<keyword evidence="3" id="KW-0813">Transport</keyword>
<comment type="caution">
    <text evidence="10">The sequence shown here is derived from an EMBL/GenBank/DDBJ whole genome shotgun (WGS) entry which is preliminary data.</text>
</comment>
<dbReference type="GO" id="GO:0005886">
    <property type="term" value="C:plasma membrane"/>
    <property type="evidence" value="ECO:0007669"/>
    <property type="project" value="UniProtKB-SubCell"/>
</dbReference>
<feature type="transmembrane region" description="Helical" evidence="9">
    <location>
        <begin position="181"/>
        <end position="203"/>
    </location>
</feature>
<evidence type="ECO:0000256" key="6">
    <source>
        <dbReference type="ARBA" id="ARBA00022989"/>
    </source>
</evidence>
<accession>A0A3N2R7A9</accession>
<keyword evidence="5 9" id="KW-0812">Transmembrane</keyword>
<organism evidence="10 11">
    <name type="scientific">Histidinibacterium lentulum</name>
    <dbReference type="NCBI Taxonomy" id="2480588"/>
    <lineage>
        <taxon>Bacteria</taxon>
        <taxon>Pseudomonadati</taxon>
        <taxon>Pseudomonadota</taxon>
        <taxon>Alphaproteobacteria</taxon>
        <taxon>Rhodobacterales</taxon>
        <taxon>Paracoccaceae</taxon>
        <taxon>Histidinibacterium</taxon>
    </lineage>
</organism>
<evidence type="ECO:0000256" key="2">
    <source>
        <dbReference type="ARBA" id="ARBA00009773"/>
    </source>
</evidence>
<sequence length="482" mass="51700">MSSGSCSAGDARSARCPSSWNGRSRSGRTPVCARRNSPELSAVRLCRVTAAWPSSGSPAAGPGSRRRRGAQAVTGSHVRSGSVLQGSPRHGQMSGPGRQAGRTEEERTMQIPPADDRQVSLSTLRTWFLGIVALVLVGFALIMMRPVIVPVFLALFITLVVSPVERRIADLVPRHIRWPGILAAMLVIVAVFALFLGAFWVGARRIAGAIGAMSRRIDALVGEADLSDWSVFGRDIEQLLNLVGDRGVNMLSSTLTQVINQSASTVLTLIITLFLTLLMLTEAPRAVAKLRAVSDEEDSSRWRSAVRQIARKLRLYLLARAALGLLTSSLYTAWLWWCDVDLVLVWALMTFLFSFVPNIGSVISSLLPVSYAALTGDGANPLVIFGGLVVIEQVLGNFVDPHVQGNQVSLAPIVILVSVLLFGWMWGALGAILGVPVMIAVTVGAAHMGPTRSLALFLSDQTTHEGLDAVCLERADAEPRTA</sequence>
<dbReference type="PANTHER" id="PTHR21716:SF53">
    <property type="entry name" value="PERMEASE PERM-RELATED"/>
    <property type="match status" value="1"/>
</dbReference>
<evidence type="ECO:0000256" key="8">
    <source>
        <dbReference type="SAM" id="MobiDB-lite"/>
    </source>
</evidence>
<evidence type="ECO:0000256" key="3">
    <source>
        <dbReference type="ARBA" id="ARBA00022448"/>
    </source>
</evidence>
<gene>
    <name evidence="10" type="ORF">EAT49_03415</name>
</gene>
<keyword evidence="11" id="KW-1185">Reference proteome</keyword>
<dbReference type="PANTHER" id="PTHR21716">
    <property type="entry name" value="TRANSMEMBRANE PROTEIN"/>
    <property type="match status" value="1"/>
</dbReference>
<dbReference type="EMBL" id="RDRB01000002">
    <property type="protein sequence ID" value="ROU03370.1"/>
    <property type="molecule type" value="Genomic_DNA"/>
</dbReference>
<feature type="transmembrane region" description="Helical" evidence="9">
    <location>
        <begin position="343"/>
        <end position="367"/>
    </location>
</feature>
<feature type="transmembrane region" description="Helical" evidence="9">
    <location>
        <begin position="410"/>
        <end position="443"/>
    </location>
</feature>
<comment type="similarity">
    <text evidence="2">Belongs to the autoinducer-2 exporter (AI-2E) (TC 2.A.86) family.</text>
</comment>
<keyword evidence="6 9" id="KW-1133">Transmembrane helix</keyword>
<evidence type="ECO:0000256" key="4">
    <source>
        <dbReference type="ARBA" id="ARBA00022475"/>
    </source>
</evidence>
<proteinExistence type="inferred from homology"/>
<reference evidence="10 11" key="1">
    <citation type="submission" date="2018-10" db="EMBL/GenBank/DDBJ databases">
        <title>Histidinibacterium lentulum gen. nov., sp. nov., a marine bacterium from the culture broth of Picochlorum sp. 122.</title>
        <authorList>
            <person name="Wang G."/>
        </authorList>
    </citation>
    <scope>NUCLEOTIDE SEQUENCE [LARGE SCALE GENOMIC DNA]</scope>
    <source>
        <strain evidence="10 11">B17</strain>
    </source>
</reference>
<evidence type="ECO:0000313" key="11">
    <source>
        <dbReference type="Proteomes" id="UP000268016"/>
    </source>
</evidence>
<name>A0A3N2R7A9_9RHOB</name>
<evidence type="ECO:0000256" key="5">
    <source>
        <dbReference type="ARBA" id="ARBA00022692"/>
    </source>
</evidence>
<evidence type="ECO:0000313" key="10">
    <source>
        <dbReference type="EMBL" id="ROU03370.1"/>
    </source>
</evidence>
<dbReference type="OrthoDB" id="9799225at2"/>
<protein>
    <submittedName>
        <fullName evidence="10">AI-2E family transporter</fullName>
    </submittedName>
</protein>
<feature type="compositionally biased region" description="Low complexity" evidence="8">
    <location>
        <begin position="53"/>
        <end position="63"/>
    </location>
</feature>
<feature type="transmembrane region" description="Helical" evidence="9">
    <location>
        <begin position="379"/>
        <end position="398"/>
    </location>
</feature>
<dbReference type="InterPro" id="IPR002549">
    <property type="entry name" value="AI-2E-like"/>
</dbReference>
<dbReference type="AlphaFoldDB" id="A0A3N2R7A9"/>
<feature type="region of interest" description="Disordered" evidence="8">
    <location>
        <begin position="53"/>
        <end position="113"/>
    </location>
</feature>
<feature type="transmembrane region" description="Helical" evidence="9">
    <location>
        <begin position="127"/>
        <end position="160"/>
    </location>
</feature>
<evidence type="ECO:0000256" key="9">
    <source>
        <dbReference type="SAM" id="Phobius"/>
    </source>
</evidence>
<dbReference type="Pfam" id="PF01594">
    <property type="entry name" value="AI-2E_transport"/>
    <property type="match status" value="1"/>
</dbReference>
<feature type="compositionally biased region" description="Polar residues" evidence="8">
    <location>
        <begin position="73"/>
        <end position="85"/>
    </location>
</feature>
<dbReference type="Proteomes" id="UP000268016">
    <property type="component" value="Unassembled WGS sequence"/>
</dbReference>
<keyword evidence="7 9" id="KW-0472">Membrane</keyword>
<keyword evidence="4" id="KW-1003">Cell membrane</keyword>
<comment type="subcellular location">
    <subcellularLocation>
        <location evidence="1">Cell membrane</location>
        <topology evidence="1">Multi-pass membrane protein</topology>
    </subcellularLocation>
</comment>
<evidence type="ECO:0000256" key="1">
    <source>
        <dbReference type="ARBA" id="ARBA00004651"/>
    </source>
</evidence>
<feature type="region of interest" description="Disordered" evidence="8">
    <location>
        <begin position="1"/>
        <end position="34"/>
    </location>
</feature>
<feature type="transmembrane region" description="Helical" evidence="9">
    <location>
        <begin position="258"/>
        <end position="281"/>
    </location>
</feature>
<feature type="compositionally biased region" description="Basic and acidic residues" evidence="8">
    <location>
        <begin position="101"/>
        <end position="113"/>
    </location>
</feature>
<feature type="transmembrane region" description="Helical" evidence="9">
    <location>
        <begin position="317"/>
        <end position="337"/>
    </location>
</feature>